<sequence length="109" mass="12165">MIFAVLSLTAGAIVGYLCNVTIPGEYSKLFSVALLAGFDAIFGGLKAVSLNNFDNTNFLLGFFLNTILAVFMVFIGDNLSIELYYVVLFVFALRIFKNLSYLRHHLIRK</sequence>
<dbReference type="RefSeq" id="WP_307223535.1">
    <property type="nucleotide sequence ID" value="NZ_CP116940.1"/>
</dbReference>
<dbReference type="Pfam" id="PF06947">
    <property type="entry name" value="DUF1290"/>
    <property type="match status" value="1"/>
</dbReference>
<dbReference type="Proteomes" id="UP001239167">
    <property type="component" value="Unassembled WGS sequence"/>
</dbReference>
<reference evidence="2 3" key="1">
    <citation type="submission" date="2023-07" db="EMBL/GenBank/DDBJ databases">
        <title>Genomic Encyclopedia of Type Strains, Phase IV (KMG-IV): sequencing the most valuable type-strain genomes for metagenomic binning, comparative biology and taxonomic classification.</title>
        <authorList>
            <person name="Goeker M."/>
        </authorList>
    </citation>
    <scope>NUCLEOTIDE SEQUENCE [LARGE SCALE GENOMIC DNA]</scope>
    <source>
        <strain evidence="2 3">DSM 16980</strain>
    </source>
</reference>
<keyword evidence="3" id="KW-1185">Reference proteome</keyword>
<gene>
    <name evidence="2" type="ORF">J2S01_001201</name>
</gene>
<comment type="caution">
    <text evidence="2">The sequence shown here is derived from an EMBL/GenBank/DDBJ whole genome shotgun (WGS) entry which is preliminary data.</text>
</comment>
<feature type="transmembrane region" description="Helical" evidence="1">
    <location>
        <begin position="29"/>
        <end position="45"/>
    </location>
</feature>
<keyword evidence="1" id="KW-0812">Transmembrane</keyword>
<evidence type="ECO:0000256" key="1">
    <source>
        <dbReference type="SAM" id="Phobius"/>
    </source>
</evidence>
<accession>A0ABT9Y6P6</accession>
<evidence type="ECO:0000313" key="3">
    <source>
        <dbReference type="Proteomes" id="UP001239167"/>
    </source>
</evidence>
<organism evidence="2 3">
    <name type="scientific">Pectinatus haikarae</name>
    <dbReference type="NCBI Taxonomy" id="349096"/>
    <lineage>
        <taxon>Bacteria</taxon>
        <taxon>Bacillati</taxon>
        <taxon>Bacillota</taxon>
        <taxon>Negativicutes</taxon>
        <taxon>Selenomonadales</taxon>
        <taxon>Selenomonadaceae</taxon>
        <taxon>Pectinatus</taxon>
    </lineage>
</organism>
<evidence type="ECO:0000313" key="2">
    <source>
        <dbReference type="EMBL" id="MDQ0203485.1"/>
    </source>
</evidence>
<dbReference type="InterPro" id="IPR009709">
    <property type="entry name" value="DUF1290"/>
</dbReference>
<name>A0ABT9Y6P6_9FIRM</name>
<protein>
    <submittedName>
        <fullName evidence="2">Small basic protein</fullName>
    </submittedName>
</protein>
<proteinExistence type="predicted"/>
<feature type="transmembrane region" description="Helical" evidence="1">
    <location>
        <begin position="81"/>
        <end position="99"/>
    </location>
</feature>
<feature type="transmembrane region" description="Helical" evidence="1">
    <location>
        <begin position="57"/>
        <end position="75"/>
    </location>
</feature>
<keyword evidence="1" id="KW-0472">Membrane</keyword>
<keyword evidence="1" id="KW-1133">Transmembrane helix</keyword>
<dbReference type="EMBL" id="JAUSUE010000006">
    <property type="protein sequence ID" value="MDQ0203485.1"/>
    <property type="molecule type" value="Genomic_DNA"/>
</dbReference>